<evidence type="ECO:0000313" key="2">
    <source>
        <dbReference type="EMBL" id="RWA05535.1"/>
    </source>
</evidence>
<feature type="compositionally biased region" description="Low complexity" evidence="1">
    <location>
        <begin position="1283"/>
        <end position="1292"/>
    </location>
</feature>
<feature type="compositionally biased region" description="Low complexity" evidence="1">
    <location>
        <begin position="971"/>
        <end position="984"/>
    </location>
</feature>
<proteinExistence type="predicted"/>
<feature type="compositionally biased region" description="Polar residues" evidence="1">
    <location>
        <begin position="645"/>
        <end position="656"/>
    </location>
</feature>
<feature type="region of interest" description="Disordered" evidence="1">
    <location>
        <begin position="1522"/>
        <end position="1834"/>
    </location>
</feature>
<feature type="compositionally biased region" description="Polar residues" evidence="1">
    <location>
        <begin position="488"/>
        <end position="511"/>
    </location>
</feature>
<feature type="compositionally biased region" description="Basic and acidic residues" evidence="1">
    <location>
        <begin position="1872"/>
        <end position="1888"/>
    </location>
</feature>
<reference evidence="2 3" key="1">
    <citation type="submission" date="2018-12" db="EMBL/GenBank/DDBJ databases">
        <title>Draft genome sequence of Xylaria grammica IHI A82.</title>
        <authorList>
            <person name="Buettner E."/>
            <person name="Kellner H."/>
        </authorList>
    </citation>
    <scope>NUCLEOTIDE SEQUENCE [LARGE SCALE GENOMIC DNA]</scope>
    <source>
        <strain evidence="2 3">IHI A82</strain>
    </source>
</reference>
<feature type="compositionally biased region" description="Polar residues" evidence="1">
    <location>
        <begin position="1793"/>
        <end position="1807"/>
    </location>
</feature>
<feature type="compositionally biased region" description="Polar residues" evidence="1">
    <location>
        <begin position="1703"/>
        <end position="1762"/>
    </location>
</feature>
<feature type="compositionally biased region" description="Basic and acidic residues" evidence="1">
    <location>
        <begin position="836"/>
        <end position="854"/>
    </location>
</feature>
<feature type="compositionally biased region" description="Low complexity" evidence="1">
    <location>
        <begin position="153"/>
        <end position="184"/>
    </location>
</feature>
<dbReference type="EMBL" id="RYZI01000429">
    <property type="protein sequence ID" value="RWA05535.1"/>
    <property type="molecule type" value="Genomic_DNA"/>
</dbReference>
<keyword evidence="3" id="KW-1185">Reference proteome</keyword>
<feature type="compositionally biased region" description="Polar residues" evidence="1">
    <location>
        <begin position="1032"/>
        <end position="1049"/>
    </location>
</feature>
<feature type="compositionally biased region" description="Polar residues" evidence="1">
    <location>
        <begin position="927"/>
        <end position="940"/>
    </location>
</feature>
<accession>A0A439CTQ9</accession>
<feature type="region of interest" description="Disordered" evidence="1">
    <location>
        <begin position="1979"/>
        <end position="2010"/>
    </location>
</feature>
<feature type="region of interest" description="Disordered" evidence="1">
    <location>
        <begin position="127"/>
        <end position="211"/>
    </location>
</feature>
<feature type="compositionally biased region" description="Polar residues" evidence="1">
    <location>
        <begin position="612"/>
        <end position="626"/>
    </location>
</feature>
<feature type="compositionally biased region" description="Low complexity" evidence="1">
    <location>
        <begin position="998"/>
        <end position="1031"/>
    </location>
</feature>
<feature type="compositionally biased region" description="Basic and acidic residues" evidence="1">
    <location>
        <begin position="136"/>
        <end position="152"/>
    </location>
</feature>
<feature type="region of interest" description="Disordered" evidence="1">
    <location>
        <begin position="601"/>
        <end position="1492"/>
    </location>
</feature>
<feature type="compositionally biased region" description="Polar residues" evidence="1">
    <location>
        <begin position="73"/>
        <end position="91"/>
    </location>
</feature>
<protein>
    <submittedName>
        <fullName evidence="2">Uncharacterized protein</fullName>
    </submittedName>
</protein>
<feature type="compositionally biased region" description="Polar residues" evidence="1">
    <location>
        <begin position="1654"/>
        <end position="1684"/>
    </location>
</feature>
<feature type="compositionally biased region" description="Pro residues" evidence="1">
    <location>
        <begin position="879"/>
        <end position="888"/>
    </location>
</feature>
<feature type="compositionally biased region" description="Low complexity" evidence="1">
    <location>
        <begin position="1211"/>
        <end position="1220"/>
    </location>
</feature>
<organism evidence="2 3">
    <name type="scientific">Xylaria grammica</name>
    <dbReference type="NCBI Taxonomy" id="363999"/>
    <lineage>
        <taxon>Eukaryota</taxon>
        <taxon>Fungi</taxon>
        <taxon>Dikarya</taxon>
        <taxon>Ascomycota</taxon>
        <taxon>Pezizomycotina</taxon>
        <taxon>Sordariomycetes</taxon>
        <taxon>Xylariomycetidae</taxon>
        <taxon>Xylariales</taxon>
        <taxon>Xylariaceae</taxon>
        <taxon>Xylaria</taxon>
    </lineage>
</organism>
<feature type="compositionally biased region" description="Pro residues" evidence="1">
    <location>
        <begin position="1458"/>
        <end position="1473"/>
    </location>
</feature>
<feature type="compositionally biased region" description="Low complexity" evidence="1">
    <location>
        <begin position="1523"/>
        <end position="1536"/>
    </location>
</feature>
<evidence type="ECO:0000313" key="3">
    <source>
        <dbReference type="Proteomes" id="UP000286045"/>
    </source>
</evidence>
<feature type="compositionally biased region" description="Basic and acidic residues" evidence="1">
    <location>
        <begin position="629"/>
        <end position="643"/>
    </location>
</feature>
<feature type="region of interest" description="Disordered" evidence="1">
    <location>
        <begin position="1924"/>
        <end position="1958"/>
    </location>
</feature>
<dbReference type="Proteomes" id="UP000286045">
    <property type="component" value="Unassembled WGS sequence"/>
</dbReference>
<gene>
    <name evidence="2" type="ORF">EKO27_g9571</name>
</gene>
<feature type="region of interest" description="Disordered" evidence="1">
    <location>
        <begin position="405"/>
        <end position="448"/>
    </location>
</feature>
<feature type="region of interest" description="Disordered" evidence="1">
    <location>
        <begin position="70"/>
        <end position="91"/>
    </location>
</feature>
<feature type="region of interest" description="Disordered" evidence="1">
    <location>
        <begin position="1846"/>
        <end position="1888"/>
    </location>
</feature>
<feature type="compositionally biased region" description="Basic and acidic residues" evidence="1">
    <location>
        <begin position="1109"/>
        <end position="1118"/>
    </location>
</feature>
<name>A0A439CTQ9_9PEZI</name>
<evidence type="ECO:0000256" key="1">
    <source>
        <dbReference type="SAM" id="MobiDB-lite"/>
    </source>
</evidence>
<feature type="compositionally biased region" description="Acidic residues" evidence="1">
    <location>
        <begin position="1930"/>
        <end position="1942"/>
    </location>
</feature>
<sequence>MDDKQAVIGLLPRGFGYANTDVVSVLGPVPTGTGTGAGSRTGTRTRTETGTAIPTTYKHKGDYRNYHGHKYSNKNWNQQLPYSGTGAQPSKTTLSQASLQAGIQATRVFIHPQSDLVESPQLLQLDPSQSQWQSNHDQRSPQHQGHRSESQQHQHQHQQSQHASLAAVSSSSSSSSSQLSQIHPPHSHVPTTQAPQPYRHPSQPPRLPPLAASLSSLSSISLSPFDPPYAQDGDNYFLSFAASPAPATSHAIRSTIPRLPVQADDIVSPISETRSSTPILRSFDHGGEPTAHSPAAQSSTRFATPATLKRWPTSGSSARASLLDDKDFELSLGVTERAEYPSTSASRFTSAAVTSAVAQDVAHLTDERSDDWFRFTARESTTSKYTNSFAEAHQNMTVAMTGDESGVLGRHHHHPHQHQEQELEQEGQQSSSHFTPIPSSFTPLPPIRRTSTFDLLRKKGLVDYDSDTAPSPIEKDNAPIPLGPAGPAQQNSNDQLPSAQSVSHSSPHNSAQPQPQPQPQQTLDLNPHVQNQPVMPQNPDGLVAAAHAGQPGMPQYPVVQMHPHQMGMGRGGPAGQQVAPSHMMINGGQGKTIISMGRHWTEQESHLAEPLNPSNRNRSGASQRAYTDTYDKETEPDGARPHLGDSSQPVQTRPRQPSNPPTRASRFPGLFPAPGAEQPAYPRNQNQVPLQQHPLMPRQNRNDGQRDSFGDMALSKELGVHVDHVSVSSDDGNDKRRGSASLFSNLGHRRASSSLTGVQPGHPDRTSEKKKSNFLASMTGKGNSPLKPKPNSGLARPQPYEQADQVSLQNAGDHGPGKKRLSELKGMIKGVGNAKEGAKDDQPMRVETVYESRESMQGPSRNFTAPPGIPEAQRQPVPFGFPPPPGPFSPQGQTHLPGPQGSMPLHPSQLRPPGATSPPPFMVAGRANTSGPQPGQNQPVKSEESGKKSSGGGFLGGLFNKQGNKTKDAKPQSPQQTPPSNQRPVQPQLPAGYLPFRPGQMQLPGQQLGPHPMLAGQPPIQRGPPGQSPSPTMFQDPTQPSPSLQTAQVVTIRRPSEITVSSQSAGQQPFNQRPSMPSPQGSQGNFKQQAGPSPLGQAPGQIGLQNETSPRHSIDFPLEKPSMGNLSAIPRFSPNRKPVGSGNARGDGPFMTSAVSSAAARPTASPSPLAGEQRAPSRLSQSQQSPQLGSTGGFNNMRQPSLPSPEPSPVPSQSNRSSSSRLQETQFTRDSADSRDSGQGLGVFPNGLSPPGPTNSAGPGGAPNVGLTWIPNGIRPSVPPLTSPSAAARAQPPRAPSSPVPSVDQGKLSRFFGAYDGGKPAAQPQASKEKSTASKFLGAFKRSSKQNEAAPPEERPQTSPHIPQQELRPGVPSSAAPAGLPHPNGTPASSGIPTKQSQGPMQPGQGRGLVPSQTPAQQMQAGRGQPGQIPPQGMPMPAQAGRGQIPPGMMVQGGRGQMPPPGFPGAGPLPPHMQHPVAPGQKGSEPQYDQVPIPRGYEAVHGYGPGGMLAFSPYNAGRPGPPAIQYAQYPPAFQPGFPQRQWDPRMMQPTQPGLSPGAAPGPAPTAPQGGPNNLAYQGGPQHPQLQGTSQSPSPVPQTLRPGPAQNQQPQQFPQSQQMHQPSQSSPPGQDQIPTQIPQNPQFQQGQPHGPGFQRESSPGSSQVQPYSWTGTPQNAHSPAASIQQPNPPTPSQIPQAGIPAVPSSGSLASNGTSTPQSQHTTATAPSQPSQLTQVNSSRQTSPTNQTANQSAQISTASSQGQPEATIALTRTPGSTTTASSGYPRSQDAARLTSRMSVSRNITKSDASFGSDKPADRTLTVSPEPPGPRHGPIHQVSEQNLSVNVERANTHARYGSEDIYDATPRLNSSTPRQGEDQAHENTKYAGSDKGRIVANGNGAAAGIGLGVVAGAATGAVAAAAVTEDNMSFLDGPDDSEPDSDGSEEGGKEEEISPPQRTVAMNMEPEEKILVDEPVELAAVNDDDDGMPMMSATSYPGQEWNPYGAGEFGDWE</sequence>
<feature type="compositionally biased region" description="Low complexity" evidence="1">
    <location>
        <begin position="1603"/>
        <end position="1653"/>
    </location>
</feature>
<feature type="region of interest" description="Disordered" evidence="1">
    <location>
        <begin position="463"/>
        <end position="541"/>
    </location>
</feature>
<feature type="compositionally biased region" description="Low complexity" evidence="1">
    <location>
        <begin position="1153"/>
        <end position="1189"/>
    </location>
</feature>
<dbReference type="STRING" id="363999.A0A439CTQ9"/>
<feature type="compositionally biased region" description="Polar residues" evidence="1">
    <location>
        <begin position="1771"/>
        <end position="1783"/>
    </location>
</feature>
<feature type="compositionally biased region" description="Basic and acidic residues" evidence="1">
    <location>
        <begin position="700"/>
        <end position="709"/>
    </location>
</feature>
<feature type="compositionally biased region" description="Polar residues" evidence="1">
    <location>
        <begin position="1058"/>
        <end position="1091"/>
    </location>
</feature>
<feature type="region of interest" description="Disordered" evidence="1">
    <location>
        <begin position="282"/>
        <end position="301"/>
    </location>
</feature>
<feature type="compositionally biased region" description="Polar residues" evidence="1">
    <location>
        <begin position="1583"/>
        <end position="1592"/>
    </location>
</feature>
<feature type="compositionally biased region" description="Polar residues" evidence="1">
    <location>
        <begin position="522"/>
        <end position="535"/>
    </location>
</feature>
<feature type="compositionally biased region" description="Basic and acidic residues" evidence="1">
    <location>
        <begin position="762"/>
        <end position="771"/>
    </location>
</feature>
<feature type="compositionally biased region" description="Polar residues" evidence="1">
    <location>
        <begin position="1386"/>
        <end position="1400"/>
    </location>
</feature>
<comment type="caution">
    <text evidence="2">The sequence shown here is derived from an EMBL/GenBank/DDBJ whole genome shotgun (WGS) entry which is preliminary data.</text>
</comment>